<feature type="region of interest" description="Disordered" evidence="1">
    <location>
        <begin position="110"/>
        <end position="132"/>
    </location>
</feature>
<keyword evidence="3" id="KW-1185">Reference proteome</keyword>
<gene>
    <name evidence="2" type="ORF">GCM10010255_11300</name>
</gene>
<organism evidence="2 3">
    <name type="scientific">Streptomyces coeruleofuscus</name>
    <dbReference type="NCBI Taxonomy" id="66879"/>
    <lineage>
        <taxon>Bacteria</taxon>
        <taxon>Bacillati</taxon>
        <taxon>Actinomycetota</taxon>
        <taxon>Actinomycetes</taxon>
        <taxon>Kitasatosporales</taxon>
        <taxon>Streptomycetaceae</taxon>
        <taxon>Streptomyces</taxon>
    </lineage>
</organism>
<protein>
    <recommendedName>
        <fullName evidence="4">RidA family protein</fullName>
    </recommendedName>
</protein>
<dbReference type="SUPFAM" id="SSF55298">
    <property type="entry name" value="YjgF-like"/>
    <property type="match status" value="1"/>
</dbReference>
<dbReference type="EMBL" id="BAAASE010000001">
    <property type="protein sequence ID" value="GAA2385875.1"/>
    <property type="molecule type" value="Genomic_DNA"/>
</dbReference>
<evidence type="ECO:0000313" key="2">
    <source>
        <dbReference type="EMBL" id="GAA2385875.1"/>
    </source>
</evidence>
<proteinExistence type="predicted"/>
<evidence type="ECO:0008006" key="4">
    <source>
        <dbReference type="Google" id="ProtNLM"/>
    </source>
</evidence>
<comment type="caution">
    <text evidence="2">The sequence shown here is derived from an EMBL/GenBank/DDBJ whole genome shotgun (WGS) entry which is preliminary data.</text>
</comment>
<dbReference type="Proteomes" id="UP001499986">
    <property type="component" value="Unassembled WGS sequence"/>
</dbReference>
<sequence>MSGQLPYKDGVLLGQGIVGRDVEMEAARGLARQAVGDLDRVRIVQMLVFVASTPEFGEQSGGRRGEGKERSVHRLQRALDALVERVGTPAPIVLIDLVQRNIDRWSCRSSTSTTAFSPCPPRSRGRVSEPSSRWCPTTCARS</sequence>
<dbReference type="InterPro" id="IPR035959">
    <property type="entry name" value="RutC-like_sf"/>
</dbReference>
<reference evidence="2 3" key="1">
    <citation type="journal article" date="2019" name="Int. J. Syst. Evol. Microbiol.">
        <title>The Global Catalogue of Microorganisms (GCM) 10K type strain sequencing project: providing services to taxonomists for standard genome sequencing and annotation.</title>
        <authorList>
            <consortium name="The Broad Institute Genomics Platform"/>
            <consortium name="The Broad Institute Genome Sequencing Center for Infectious Disease"/>
            <person name="Wu L."/>
            <person name="Ma J."/>
        </authorList>
    </citation>
    <scope>NUCLEOTIDE SEQUENCE [LARGE SCALE GENOMIC DNA]</scope>
    <source>
        <strain evidence="2 3">JCM 4358</strain>
    </source>
</reference>
<accession>A0ABN3HRB1</accession>
<evidence type="ECO:0000313" key="3">
    <source>
        <dbReference type="Proteomes" id="UP001499986"/>
    </source>
</evidence>
<evidence type="ECO:0000256" key="1">
    <source>
        <dbReference type="SAM" id="MobiDB-lite"/>
    </source>
</evidence>
<name>A0ABN3HRB1_9ACTN</name>
<dbReference type="Gene3D" id="3.30.1330.40">
    <property type="entry name" value="RutC-like"/>
    <property type="match status" value="1"/>
</dbReference>